<proteinExistence type="predicted"/>
<sequence>MEILNRGAALAVAACTAALIAVLIAPAGPAPPMAAAASPESRPHPHAAPHRFAEIAAARSEPWFPPLGEPLRVSAAFSLPNGPYRAGHRGIDLPASTGDIARAPASGTVSFSGTVVDRPVLSIRLDERTVVSLEPVESPLRAGDPVARGDRIGAVAARAPGEARAPTGGHCTEHCLHLGVRVDGEYVNPLRFLRTRPILLPW</sequence>
<dbReference type="InterPro" id="IPR016047">
    <property type="entry name" value="M23ase_b-sheet_dom"/>
</dbReference>
<keyword evidence="4" id="KW-1185">Reference proteome</keyword>
<dbReference type="AlphaFoldDB" id="A0A916JTH3"/>
<evidence type="ECO:0000256" key="1">
    <source>
        <dbReference type="SAM" id="SignalP"/>
    </source>
</evidence>
<dbReference type="CDD" id="cd12797">
    <property type="entry name" value="M23_peptidase"/>
    <property type="match status" value="1"/>
</dbReference>
<gene>
    <name evidence="3" type="ORF">LEUCIP111803_00477</name>
</gene>
<feature type="domain" description="M23ase beta-sheet core" evidence="2">
    <location>
        <begin position="87"/>
        <end position="189"/>
    </location>
</feature>
<accession>A0A916JTH3</accession>
<organism evidence="3 4">
    <name type="scientific">Leucobacter soli</name>
    <dbReference type="NCBI Taxonomy" id="2812850"/>
    <lineage>
        <taxon>Bacteria</taxon>
        <taxon>Bacillati</taxon>
        <taxon>Actinomycetota</taxon>
        <taxon>Actinomycetes</taxon>
        <taxon>Micrococcales</taxon>
        <taxon>Microbacteriaceae</taxon>
        <taxon>Leucobacter</taxon>
    </lineage>
</organism>
<comment type="caution">
    <text evidence="3">The sequence shown here is derived from an EMBL/GenBank/DDBJ whole genome shotgun (WGS) entry which is preliminary data.</text>
</comment>
<protein>
    <recommendedName>
        <fullName evidence="2">M23ase beta-sheet core domain-containing protein</fullName>
    </recommendedName>
</protein>
<dbReference type="PANTHER" id="PTHR21666:SF270">
    <property type="entry name" value="MUREIN HYDROLASE ACTIVATOR ENVC"/>
    <property type="match status" value="1"/>
</dbReference>
<reference evidence="3" key="1">
    <citation type="submission" date="2021-06" db="EMBL/GenBank/DDBJ databases">
        <authorList>
            <person name="Criscuolo A."/>
        </authorList>
    </citation>
    <scope>NUCLEOTIDE SEQUENCE</scope>
    <source>
        <strain evidence="3">CIP111803</strain>
    </source>
</reference>
<dbReference type="EMBL" id="CAJVAP010000004">
    <property type="protein sequence ID" value="CAG7601549.1"/>
    <property type="molecule type" value="Genomic_DNA"/>
</dbReference>
<dbReference type="GO" id="GO:0004222">
    <property type="term" value="F:metalloendopeptidase activity"/>
    <property type="evidence" value="ECO:0007669"/>
    <property type="project" value="TreeGrafter"/>
</dbReference>
<name>A0A916JTH3_9MICO</name>
<dbReference type="PANTHER" id="PTHR21666">
    <property type="entry name" value="PEPTIDASE-RELATED"/>
    <property type="match status" value="1"/>
</dbReference>
<evidence type="ECO:0000259" key="2">
    <source>
        <dbReference type="Pfam" id="PF01551"/>
    </source>
</evidence>
<dbReference type="RefSeq" id="WP_218114125.1">
    <property type="nucleotide sequence ID" value="NZ_CAJVAP010000004.1"/>
</dbReference>
<dbReference type="Pfam" id="PF01551">
    <property type="entry name" value="Peptidase_M23"/>
    <property type="match status" value="1"/>
</dbReference>
<dbReference type="InterPro" id="IPR050570">
    <property type="entry name" value="Cell_wall_metabolism_enzyme"/>
</dbReference>
<evidence type="ECO:0000313" key="3">
    <source>
        <dbReference type="EMBL" id="CAG7601549.1"/>
    </source>
</evidence>
<evidence type="ECO:0000313" key="4">
    <source>
        <dbReference type="Proteomes" id="UP000693892"/>
    </source>
</evidence>
<feature type="signal peptide" evidence="1">
    <location>
        <begin position="1"/>
        <end position="27"/>
    </location>
</feature>
<feature type="chain" id="PRO_5039608922" description="M23ase beta-sheet core domain-containing protein" evidence="1">
    <location>
        <begin position="28"/>
        <end position="202"/>
    </location>
</feature>
<keyword evidence="1" id="KW-0732">Signal</keyword>
<dbReference type="Proteomes" id="UP000693892">
    <property type="component" value="Unassembled WGS sequence"/>
</dbReference>